<comment type="similarity">
    <text evidence="1">Belongs to the pellino family.</text>
</comment>
<sequence length="413" mass="44978">MSTCHEAGNPLPDCAGSVEQESPVLYGELVLLGYNGVLPDGNRGRRRSKYQVHQQNSANGVKYSKHYDVEVASNPKQNQTVVEYELDEGYDMFQIGRSSERANQFVVIEQARRECTSVREVFQSSVSRFACRVLASRSNPKVVRVYAGGFDSSRKLFLGQSAIKLQKKCDSKCVDGLTTNGVLLCHPRGSFSGGEAKAGLWHEVSLCGEILSLRDARSAHQPGEILEDETNVLQDGSLIDLCGVTLLWRSADALRASPTSHTLEALVDDLNAGRPQCPVGLNTLVLPRTLSSVGGEDGRHAPYVYLKCGHVQGLHAWGRERGAAGRRCPMCREVSTAVKLCLGSEPAFYVDVGKLTHAFNPCGHLATEKTVKYWSSVPVPRGGNGFEVMCPFCGALLSGSPGYIRLIFQDNLD</sequence>
<comment type="caution">
    <text evidence="5">The sequence shown here is derived from an EMBL/GenBank/DDBJ whole genome shotgun (WGS) entry which is preliminary data.</text>
</comment>
<evidence type="ECO:0000313" key="5">
    <source>
        <dbReference type="EMBL" id="KAK7867764.1"/>
    </source>
</evidence>
<dbReference type="Pfam" id="PF04710">
    <property type="entry name" value="Pellino_FHA"/>
    <property type="match status" value="1"/>
</dbReference>
<organism evidence="5 6">
    <name type="scientific">Gryllus longicercus</name>
    <dbReference type="NCBI Taxonomy" id="2509291"/>
    <lineage>
        <taxon>Eukaryota</taxon>
        <taxon>Metazoa</taxon>
        <taxon>Ecdysozoa</taxon>
        <taxon>Arthropoda</taxon>
        <taxon>Hexapoda</taxon>
        <taxon>Insecta</taxon>
        <taxon>Pterygota</taxon>
        <taxon>Neoptera</taxon>
        <taxon>Polyneoptera</taxon>
        <taxon>Orthoptera</taxon>
        <taxon>Ensifera</taxon>
        <taxon>Gryllidea</taxon>
        <taxon>Grylloidea</taxon>
        <taxon>Gryllidae</taxon>
        <taxon>Gryllinae</taxon>
        <taxon>Gryllus</taxon>
    </lineage>
</organism>
<dbReference type="GO" id="GO:0061630">
    <property type="term" value="F:ubiquitin protein ligase activity"/>
    <property type="evidence" value="ECO:0007669"/>
    <property type="project" value="InterPro"/>
</dbReference>
<dbReference type="EMBL" id="JAZDUA010000111">
    <property type="protein sequence ID" value="KAK7867764.1"/>
    <property type="molecule type" value="Genomic_DNA"/>
</dbReference>
<dbReference type="InterPro" id="IPR006800">
    <property type="entry name" value="Pellino_fam"/>
</dbReference>
<dbReference type="InterPro" id="IPR048334">
    <property type="entry name" value="Pellino_FHA"/>
</dbReference>
<dbReference type="Proteomes" id="UP001378592">
    <property type="component" value="Unassembled WGS sequence"/>
</dbReference>
<protein>
    <recommendedName>
        <fullName evidence="7">Protein pellino</fullName>
    </recommendedName>
</protein>
<accession>A0AAN9Z9N4</accession>
<reference evidence="5 6" key="1">
    <citation type="submission" date="2024-03" db="EMBL/GenBank/DDBJ databases">
        <title>The genome assembly and annotation of the cricket Gryllus longicercus Weissman &amp; Gray.</title>
        <authorList>
            <person name="Szrajer S."/>
            <person name="Gray D."/>
            <person name="Ylla G."/>
        </authorList>
    </citation>
    <scope>NUCLEOTIDE SEQUENCE [LARGE SCALE GENOMIC DNA]</scope>
    <source>
        <strain evidence="5">DAG 2021-001</strain>
        <tissue evidence="5">Whole body minus gut</tissue>
    </source>
</reference>
<proteinExistence type="inferred from homology"/>
<feature type="domain" description="Pellino FHA" evidence="3">
    <location>
        <begin position="19"/>
        <end position="265"/>
    </location>
</feature>
<dbReference type="AlphaFoldDB" id="A0AAN9Z9N4"/>
<dbReference type="InterPro" id="IPR048335">
    <property type="entry name" value="Pellino_RING"/>
</dbReference>
<evidence type="ECO:0000256" key="2">
    <source>
        <dbReference type="ARBA" id="ARBA00022553"/>
    </source>
</evidence>
<gene>
    <name evidence="5" type="ORF">R5R35_002264</name>
</gene>
<keyword evidence="6" id="KW-1185">Reference proteome</keyword>
<evidence type="ECO:0000313" key="6">
    <source>
        <dbReference type="Proteomes" id="UP001378592"/>
    </source>
</evidence>
<feature type="domain" description="Pellino RING" evidence="4">
    <location>
        <begin position="270"/>
        <end position="413"/>
    </location>
</feature>
<dbReference type="GO" id="GO:0000209">
    <property type="term" value="P:protein polyubiquitination"/>
    <property type="evidence" value="ECO:0007669"/>
    <property type="project" value="InterPro"/>
</dbReference>
<name>A0AAN9Z9N4_9ORTH</name>
<dbReference type="Pfam" id="PF20723">
    <property type="entry name" value="Pellino_RING"/>
    <property type="match status" value="1"/>
</dbReference>
<dbReference type="PANTHER" id="PTHR12098:SF2">
    <property type="entry name" value="PROTEIN PELLINO"/>
    <property type="match status" value="1"/>
</dbReference>
<keyword evidence="2" id="KW-0597">Phosphoprotein</keyword>
<dbReference type="PANTHER" id="PTHR12098">
    <property type="entry name" value="E3 UBIQUITIN-PROTEIN LIGASE PELLINO-RELATED"/>
    <property type="match status" value="1"/>
</dbReference>
<dbReference type="GO" id="GO:0008592">
    <property type="term" value="P:regulation of Toll signaling pathway"/>
    <property type="evidence" value="ECO:0007669"/>
    <property type="project" value="InterPro"/>
</dbReference>
<evidence type="ECO:0000259" key="4">
    <source>
        <dbReference type="Pfam" id="PF20723"/>
    </source>
</evidence>
<evidence type="ECO:0000259" key="3">
    <source>
        <dbReference type="Pfam" id="PF04710"/>
    </source>
</evidence>
<evidence type="ECO:0008006" key="7">
    <source>
        <dbReference type="Google" id="ProtNLM"/>
    </source>
</evidence>
<evidence type="ECO:0000256" key="1">
    <source>
        <dbReference type="ARBA" id="ARBA00005639"/>
    </source>
</evidence>